<dbReference type="EMBL" id="JAUTBK010000002">
    <property type="protein sequence ID" value="MDQ1207330.1"/>
    <property type="molecule type" value="Genomic_DNA"/>
</dbReference>
<feature type="compositionally biased region" description="Low complexity" evidence="1">
    <location>
        <begin position="133"/>
        <end position="145"/>
    </location>
</feature>
<feature type="compositionally biased region" description="Basic and acidic residues" evidence="1">
    <location>
        <begin position="78"/>
        <end position="102"/>
    </location>
</feature>
<accession>A0ABU0US02</accession>
<keyword evidence="3" id="KW-1185">Reference proteome</keyword>
<evidence type="ECO:0000313" key="3">
    <source>
        <dbReference type="Proteomes" id="UP001233360"/>
    </source>
</evidence>
<evidence type="ECO:0000313" key="2">
    <source>
        <dbReference type="EMBL" id="MDQ1207330.1"/>
    </source>
</evidence>
<organism evidence="2 3">
    <name type="scientific">Acinetobacter baylyi</name>
    <dbReference type="NCBI Taxonomy" id="202950"/>
    <lineage>
        <taxon>Bacteria</taxon>
        <taxon>Pseudomonadati</taxon>
        <taxon>Pseudomonadota</taxon>
        <taxon>Gammaproteobacteria</taxon>
        <taxon>Moraxellales</taxon>
        <taxon>Moraxellaceae</taxon>
        <taxon>Acinetobacter</taxon>
    </lineage>
</organism>
<name>A0ABU0US02_ACIBI</name>
<protein>
    <submittedName>
        <fullName evidence="2">Type IV secretory pathway VirB10-like protein</fullName>
    </submittedName>
</protein>
<dbReference type="GeneID" id="45234364"/>
<feature type="compositionally biased region" description="Low complexity" evidence="1">
    <location>
        <begin position="115"/>
        <end position="125"/>
    </location>
</feature>
<feature type="region of interest" description="Disordered" evidence="1">
    <location>
        <begin position="24"/>
        <end position="145"/>
    </location>
</feature>
<comment type="caution">
    <text evidence="2">The sequence shown here is derived from an EMBL/GenBank/DDBJ whole genome shotgun (WGS) entry which is preliminary data.</text>
</comment>
<feature type="compositionally biased region" description="Polar residues" evidence="1">
    <location>
        <begin position="33"/>
        <end position="63"/>
    </location>
</feature>
<proteinExistence type="predicted"/>
<evidence type="ECO:0000256" key="1">
    <source>
        <dbReference type="SAM" id="MobiDB-lite"/>
    </source>
</evidence>
<gene>
    <name evidence="2" type="ORF">QE380_000253</name>
</gene>
<dbReference type="RefSeq" id="WP_004927361.1">
    <property type="nucleotide sequence ID" value="NZ_BCMA01000001.1"/>
</dbReference>
<sequence>MNKKFLICGLLATGLILTACVKKEPPKDENQEQVDATTQEQQPTEFKPLQSTENNQPSSTAEQTVVIERMETPNTTTEIRREQHHTPRETEPTTPKKEEPKVDSAASAESANTPSQSSRQNSNQSRSEDDAVADAIAAATPALKN</sequence>
<dbReference type="PROSITE" id="PS51257">
    <property type="entry name" value="PROKAR_LIPOPROTEIN"/>
    <property type="match status" value="1"/>
</dbReference>
<reference evidence="2 3" key="1">
    <citation type="submission" date="2023-07" db="EMBL/GenBank/DDBJ databases">
        <title>Functional and genomic diversity of the sorghum phyllosphere microbiome.</title>
        <authorList>
            <person name="Shade A."/>
        </authorList>
    </citation>
    <scope>NUCLEOTIDE SEQUENCE [LARGE SCALE GENOMIC DNA]</scope>
    <source>
        <strain evidence="2 3">SORGH_AS_0887</strain>
    </source>
</reference>
<dbReference type="Proteomes" id="UP001233360">
    <property type="component" value="Unassembled WGS sequence"/>
</dbReference>